<keyword evidence="7" id="KW-1185">Reference proteome</keyword>
<dbReference type="Gene3D" id="3.40.50.300">
    <property type="entry name" value="P-loop containing nucleotide triphosphate hydrolases"/>
    <property type="match status" value="1"/>
</dbReference>
<evidence type="ECO:0000259" key="5">
    <source>
        <dbReference type="PROSITE" id="PS51720"/>
    </source>
</evidence>
<keyword evidence="4" id="KW-1133">Transmembrane helix</keyword>
<accession>A0AAV2K2J0</accession>
<feature type="transmembrane region" description="Helical" evidence="4">
    <location>
        <begin position="216"/>
        <end position="235"/>
    </location>
</feature>
<dbReference type="PANTHER" id="PTHR10903:SF62">
    <property type="entry name" value="GTPASE IMAP FAMILY MEMBER 4-LIKE-RELATED"/>
    <property type="match status" value="1"/>
</dbReference>
<dbReference type="Pfam" id="PF04548">
    <property type="entry name" value="AIG1"/>
    <property type="match status" value="1"/>
</dbReference>
<dbReference type="InterPro" id="IPR045058">
    <property type="entry name" value="GIMA/IAN/Toc"/>
</dbReference>
<organism evidence="6 7">
    <name type="scientific">Knipowitschia caucasica</name>
    <name type="common">Caucasian dwarf goby</name>
    <name type="synonym">Pomatoschistus caucasicus</name>
    <dbReference type="NCBI Taxonomy" id="637954"/>
    <lineage>
        <taxon>Eukaryota</taxon>
        <taxon>Metazoa</taxon>
        <taxon>Chordata</taxon>
        <taxon>Craniata</taxon>
        <taxon>Vertebrata</taxon>
        <taxon>Euteleostomi</taxon>
        <taxon>Actinopterygii</taxon>
        <taxon>Neopterygii</taxon>
        <taxon>Teleostei</taxon>
        <taxon>Neoteleostei</taxon>
        <taxon>Acanthomorphata</taxon>
        <taxon>Gobiaria</taxon>
        <taxon>Gobiiformes</taxon>
        <taxon>Gobioidei</taxon>
        <taxon>Gobiidae</taxon>
        <taxon>Gobiinae</taxon>
        <taxon>Knipowitschia</taxon>
    </lineage>
</organism>
<dbReference type="GO" id="GO:0005525">
    <property type="term" value="F:GTP binding"/>
    <property type="evidence" value="ECO:0007669"/>
    <property type="project" value="UniProtKB-KW"/>
</dbReference>
<evidence type="ECO:0000256" key="3">
    <source>
        <dbReference type="ARBA" id="ARBA00023134"/>
    </source>
</evidence>
<dbReference type="AlphaFoldDB" id="A0AAV2K2J0"/>
<dbReference type="SUPFAM" id="SSF52540">
    <property type="entry name" value="P-loop containing nucleoside triphosphate hydrolases"/>
    <property type="match status" value="1"/>
</dbReference>
<dbReference type="InterPro" id="IPR027417">
    <property type="entry name" value="P-loop_NTPase"/>
</dbReference>
<dbReference type="PROSITE" id="PS51720">
    <property type="entry name" value="G_AIG1"/>
    <property type="match status" value="1"/>
</dbReference>
<comment type="similarity">
    <text evidence="1">Belongs to the TRAFAC class TrmE-Era-EngA-EngB-Septin-like GTPase superfamily. AIG1/Toc34/Toc159-like paraseptin GTPase family. IAN subfamily.</text>
</comment>
<keyword evidence="2" id="KW-0547">Nucleotide-binding</keyword>
<name>A0AAV2K2J0_KNICA</name>
<evidence type="ECO:0000313" key="6">
    <source>
        <dbReference type="EMBL" id="CAL1582668.1"/>
    </source>
</evidence>
<dbReference type="InterPro" id="IPR006703">
    <property type="entry name" value="G_AIG1"/>
</dbReference>
<feature type="domain" description="AIG1-type G" evidence="5">
    <location>
        <begin position="2"/>
        <end position="212"/>
    </location>
</feature>
<proteinExistence type="inferred from homology"/>
<keyword evidence="3" id="KW-0342">GTP-binding</keyword>
<evidence type="ECO:0000256" key="1">
    <source>
        <dbReference type="ARBA" id="ARBA00008535"/>
    </source>
</evidence>
<dbReference type="EMBL" id="OZ035837">
    <property type="protein sequence ID" value="CAL1582668.1"/>
    <property type="molecule type" value="Genomic_DNA"/>
</dbReference>
<dbReference type="Proteomes" id="UP001497482">
    <property type="component" value="Chromosome 15"/>
</dbReference>
<evidence type="ECO:0000256" key="2">
    <source>
        <dbReference type="ARBA" id="ARBA00022741"/>
    </source>
</evidence>
<keyword evidence="4" id="KW-0812">Transmembrane</keyword>
<dbReference type="FunFam" id="3.40.50.300:FF:000366">
    <property type="entry name" value="GTPase, IMAP family member 2"/>
    <property type="match status" value="1"/>
</dbReference>
<keyword evidence="4" id="KW-0472">Membrane</keyword>
<dbReference type="PANTHER" id="PTHR10903">
    <property type="entry name" value="GTPASE, IMAP FAMILY MEMBER-RELATED"/>
    <property type="match status" value="1"/>
</dbReference>
<evidence type="ECO:0000256" key="4">
    <source>
        <dbReference type="SAM" id="Phobius"/>
    </source>
</evidence>
<evidence type="ECO:0000313" key="7">
    <source>
        <dbReference type="Proteomes" id="UP001497482"/>
    </source>
</evidence>
<reference evidence="6 7" key="1">
    <citation type="submission" date="2024-04" db="EMBL/GenBank/DDBJ databases">
        <authorList>
            <person name="Waldvogel A.-M."/>
            <person name="Schoenle A."/>
        </authorList>
    </citation>
    <scope>NUCLEOTIDE SEQUENCE [LARGE SCALE GENOMIC DNA]</scope>
</reference>
<gene>
    <name evidence="6" type="ORF">KC01_LOCUS13235</name>
</gene>
<protein>
    <recommendedName>
        <fullName evidence="5">AIG1-type G domain-containing protein</fullName>
    </recommendedName>
</protein>
<sequence length="240" mass="26506">MDRKRQIMLLGKTGTGKSSLANTIFGANVFAVSNSPNSMTQVCQSASYMVHGRPLTLIDTPGLFDTDRSQAAQYNSELLRYLESFGPGPHAFLLLLKVERFTAHEQATVDTILHLFSEEALRYTTIVFTHGNDLPSGQGIHEWAQYSPALRKLLLKCGNRCHVVDNRYWSNQQGAEYRNNYKQVQDILNSVDLAVQANGGTHFTSSLLRDRSMWEGLGAAISVAAVLGVMVVSAVRGRQS</sequence>